<dbReference type="Proteomes" id="UP000607653">
    <property type="component" value="Unassembled WGS sequence"/>
</dbReference>
<keyword evidence="1" id="KW-0175">Coiled coil</keyword>
<organism evidence="3 4">
    <name type="scientific">Nelumbo nucifera</name>
    <name type="common">Sacred lotus</name>
    <dbReference type="NCBI Taxonomy" id="4432"/>
    <lineage>
        <taxon>Eukaryota</taxon>
        <taxon>Viridiplantae</taxon>
        <taxon>Streptophyta</taxon>
        <taxon>Embryophyta</taxon>
        <taxon>Tracheophyta</taxon>
        <taxon>Spermatophyta</taxon>
        <taxon>Magnoliopsida</taxon>
        <taxon>Proteales</taxon>
        <taxon>Nelumbonaceae</taxon>
        <taxon>Nelumbo</taxon>
    </lineage>
</organism>
<gene>
    <name evidence="3" type="ORF">HUJ06_017567</name>
</gene>
<evidence type="ECO:0000256" key="2">
    <source>
        <dbReference type="SAM" id="MobiDB-lite"/>
    </source>
</evidence>
<reference evidence="3 4" key="1">
    <citation type="journal article" date="2020" name="Mol. Biol. Evol.">
        <title>Distinct Expression and Methylation Patterns for Genes with Different Fates following a Single Whole-Genome Duplication in Flowering Plants.</title>
        <authorList>
            <person name="Shi T."/>
            <person name="Rahmani R.S."/>
            <person name="Gugger P.F."/>
            <person name="Wang M."/>
            <person name="Li H."/>
            <person name="Zhang Y."/>
            <person name="Li Z."/>
            <person name="Wang Q."/>
            <person name="Van de Peer Y."/>
            <person name="Marchal K."/>
            <person name="Chen J."/>
        </authorList>
    </citation>
    <scope>NUCLEOTIDE SEQUENCE [LARGE SCALE GENOMIC DNA]</scope>
    <source>
        <tissue evidence="3">Leaf</tissue>
    </source>
</reference>
<evidence type="ECO:0000313" key="3">
    <source>
        <dbReference type="EMBL" id="DAD47630.1"/>
    </source>
</evidence>
<evidence type="ECO:0008006" key="5">
    <source>
        <dbReference type="Google" id="ProtNLM"/>
    </source>
</evidence>
<feature type="region of interest" description="Disordered" evidence="2">
    <location>
        <begin position="1"/>
        <end position="35"/>
    </location>
</feature>
<evidence type="ECO:0000313" key="4">
    <source>
        <dbReference type="Proteomes" id="UP000607653"/>
    </source>
</evidence>
<sequence>MERQQQQREDDEQSAQEEQEHEVYGGEIPDYGEMDADVEFPGDEEVDPNSKNLEDMKKRLKEIEEEAGALREMQAKVEKEMGIVQGNFSRLYSLLLASTNKIRSTICFPIEYRFPWKSSVR</sequence>
<name>A0A822ZSY6_NELNU</name>
<evidence type="ECO:0000256" key="1">
    <source>
        <dbReference type="SAM" id="Coils"/>
    </source>
</evidence>
<feature type="coiled-coil region" evidence="1">
    <location>
        <begin position="46"/>
        <end position="80"/>
    </location>
</feature>
<proteinExistence type="predicted"/>
<dbReference type="EMBL" id="DUZY01000008">
    <property type="protein sequence ID" value="DAD47630.1"/>
    <property type="molecule type" value="Genomic_DNA"/>
</dbReference>
<feature type="compositionally biased region" description="Acidic residues" evidence="2">
    <location>
        <begin position="9"/>
        <end position="20"/>
    </location>
</feature>
<protein>
    <recommendedName>
        <fullName evidence="5">Polyadenylate-binding protein 2-like</fullName>
    </recommendedName>
</protein>
<keyword evidence="4" id="KW-1185">Reference proteome</keyword>
<dbReference type="AlphaFoldDB" id="A0A822ZSY6"/>
<comment type="caution">
    <text evidence="3">The sequence shown here is derived from an EMBL/GenBank/DDBJ whole genome shotgun (WGS) entry which is preliminary data.</text>
</comment>
<accession>A0A822ZSY6</accession>